<dbReference type="GO" id="GO:0004803">
    <property type="term" value="F:transposase activity"/>
    <property type="evidence" value="ECO:0007669"/>
    <property type="project" value="InterPro"/>
</dbReference>
<dbReference type="Pfam" id="PF01526">
    <property type="entry name" value="DDE_Tnp_Tn3"/>
    <property type="match status" value="1"/>
</dbReference>
<feature type="region of interest" description="Disordered" evidence="1">
    <location>
        <begin position="66"/>
        <end position="85"/>
    </location>
</feature>
<evidence type="ECO:0000313" key="4">
    <source>
        <dbReference type="Proteomes" id="UP000515563"/>
    </source>
</evidence>
<accession>A0A7G6WT80</accession>
<dbReference type="AlphaFoldDB" id="A0A7G6WT80"/>
<feature type="compositionally biased region" description="Basic and acidic residues" evidence="1">
    <location>
        <begin position="66"/>
        <end position="77"/>
    </location>
</feature>
<organism evidence="3 4">
    <name type="scientific">Kribbella qitaiheensis</name>
    <dbReference type="NCBI Taxonomy" id="1544730"/>
    <lineage>
        <taxon>Bacteria</taxon>
        <taxon>Bacillati</taxon>
        <taxon>Actinomycetota</taxon>
        <taxon>Actinomycetes</taxon>
        <taxon>Propionibacteriales</taxon>
        <taxon>Kribbellaceae</taxon>
        <taxon>Kribbella</taxon>
    </lineage>
</organism>
<proteinExistence type="predicted"/>
<evidence type="ECO:0000313" key="3">
    <source>
        <dbReference type="EMBL" id="QNE17195.1"/>
    </source>
</evidence>
<name>A0A7G6WT80_9ACTN</name>
<sequence length="85" mass="9613">MEDQLGALGLVLNCITLWNTVYLNTALETLRAQGYPVLEDDVARLSPFIRRHLNVHGHYSFHLPELRGGRRPLRDPDTAGDDEDS</sequence>
<dbReference type="GO" id="GO:0006313">
    <property type="term" value="P:DNA transposition"/>
    <property type="evidence" value="ECO:0007669"/>
    <property type="project" value="InterPro"/>
</dbReference>
<dbReference type="InterPro" id="IPR002513">
    <property type="entry name" value="Tn3_Tnp_DDE_dom"/>
</dbReference>
<feature type="domain" description="Tn3 transposase DDE" evidence="2">
    <location>
        <begin position="1"/>
        <end position="59"/>
    </location>
</feature>
<evidence type="ECO:0000256" key="1">
    <source>
        <dbReference type="SAM" id="MobiDB-lite"/>
    </source>
</evidence>
<reference evidence="4" key="1">
    <citation type="submission" date="2019-09" db="EMBL/GenBank/DDBJ databases">
        <title>Antimicrobial potential of Antarctic Bacteria.</title>
        <authorList>
            <person name="Benaud N."/>
            <person name="Edwards R.J."/>
            <person name="Ferrari B.C."/>
        </authorList>
    </citation>
    <scope>NUCLEOTIDE SEQUENCE [LARGE SCALE GENOMIC DNA]</scope>
    <source>
        <strain evidence="4">SPB151</strain>
    </source>
</reference>
<keyword evidence="4" id="KW-1185">Reference proteome</keyword>
<dbReference type="KEGG" id="kqi:F1D05_03785"/>
<dbReference type="EMBL" id="CP043661">
    <property type="protein sequence ID" value="QNE17195.1"/>
    <property type="molecule type" value="Genomic_DNA"/>
</dbReference>
<protein>
    <submittedName>
        <fullName evidence="3">Tn3 family transposase</fullName>
    </submittedName>
</protein>
<evidence type="ECO:0000259" key="2">
    <source>
        <dbReference type="Pfam" id="PF01526"/>
    </source>
</evidence>
<gene>
    <name evidence="3" type="ORF">F1D05_03785</name>
</gene>
<reference evidence="3 4" key="2">
    <citation type="journal article" date="2020" name="Microbiol. Resour. Announc.">
        <title>Antarctic desert soil bacteria exhibit high novel natural product potential, evaluated through long-read genome sequencing and comparative genomics.</title>
        <authorList>
            <person name="Benaud N."/>
            <person name="Edwards R.J."/>
            <person name="Amos T.G."/>
            <person name="D'Agostino P.M."/>
            <person name="Gutierrez-Chavez C."/>
            <person name="Montgomery K."/>
            <person name="Nicetic I."/>
            <person name="Ferrari B.C."/>
        </authorList>
    </citation>
    <scope>NUCLEOTIDE SEQUENCE [LARGE SCALE GENOMIC DNA]</scope>
    <source>
        <strain evidence="3 4">SPB151</strain>
    </source>
</reference>
<dbReference type="Proteomes" id="UP000515563">
    <property type="component" value="Chromosome"/>
</dbReference>